<dbReference type="InterPro" id="IPR052981">
    <property type="entry name" value="Ingression_C2_domain"/>
</dbReference>
<evidence type="ECO:0000256" key="1">
    <source>
        <dbReference type="SAM" id="MobiDB-lite"/>
    </source>
</evidence>
<dbReference type="SUPFAM" id="SSF49562">
    <property type="entry name" value="C2 domain (Calcium/lipid-binding domain, CaLB)"/>
    <property type="match status" value="1"/>
</dbReference>
<dbReference type="SMART" id="SM00239">
    <property type="entry name" value="C2"/>
    <property type="match status" value="1"/>
</dbReference>
<dbReference type="PROSITE" id="PS50004">
    <property type="entry name" value="C2"/>
    <property type="match status" value="1"/>
</dbReference>
<gene>
    <name evidence="3" type="ORF">H310_05954</name>
</gene>
<dbReference type="AlphaFoldDB" id="A0A024U7Q4"/>
<feature type="region of interest" description="Disordered" evidence="1">
    <location>
        <begin position="133"/>
        <end position="258"/>
    </location>
</feature>
<dbReference type="EMBL" id="KI913961">
    <property type="protein sequence ID" value="ETW02441.1"/>
    <property type="molecule type" value="Genomic_DNA"/>
</dbReference>
<dbReference type="InterPro" id="IPR000008">
    <property type="entry name" value="C2_dom"/>
</dbReference>
<dbReference type="OrthoDB" id="270970at2759"/>
<dbReference type="eggNOG" id="KOG1030">
    <property type="taxonomic scope" value="Eukaryota"/>
</dbReference>
<name>A0A024U7Q4_9STRA</name>
<dbReference type="InterPro" id="IPR035892">
    <property type="entry name" value="C2_domain_sf"/>
</dbReference>
<dbReference type="PANTHER" id="PTHR47052">
    <property type="entry name" value="CONSERVED SERINE PROLINE-RICH PROTEIN (AFU_ORTHOLOGUE AFUA_2G01790)"/>
    <property type="match status" value="1"/>
</dbReference>
<accession>A0A024U7Q4</accession>
<dbReference type="Gene3D" id="2.60.40.150">
    <property type="entry name" value="C2 domain"/>
    <property type="match status" value="1"/>
</dbReference>
<organism evidence="3">
    <name type="scientific">Aphanomyces invadans</name>
    <dbReference type="NCBI Taxonomy" id="157072"/>
    <lineage>
        <taxon>Eukaryota</taxon>
        <taxon>Sar</taxon>
        <taxon>Stramenopiles</taxon>
        <taxon>Oomycota</taxon>
        <taxon>Saprolegniomycetes</taxon>
        <taxon>Saprolegniales</taxon>
        <taxon>Verrucalvaceae</taxon>
        <taxon>Aphanomyces</taxon>
    </lineage>
</organism>
<dbReference type="GeneID" id="20083004"/>
<dbReference type="PANTHER" id="PTHR47052:SF3">
    <property type="entry name" value="INGRESSION PROTEIN 1"/>
    <property type="match status" value="1"/>
</dbReference>
<dbReference type="VEuPathDB" id="FungiDB:H310_05954"/>
<dbReference type="RefSeq" id="XP_008869046.1">
    <property type="nucleotide sequence ID" value="XM_008870824.1"/>
</dbReference>
<feature type="compositionally biased region" description="Pro residues" evidence="1">
    <location>
        <begin position="168"/>
        <end position="181"/>
    </location>
</feature>
<reference evidence="3" key="1">
    <citation type="submission" date="2013-12" db="EMBL/GenBank/DDBJ databases">
        <title>The Genome Sequence of Aphanomyces invadans NJM9701.</title>
        <authorList>
            <consortium name="The Broad Institute Genomics Platform"/>
            <person name="Russ C."/>
            <person name="Tyler B."/>
            <person name="van West P."/>
            <person name="Dieguez-Uribeondo J."/>
            <person name="Young S.K."/>
            <person name="Zeng Q."/>
            <person name="Gargeya S."/>
            <person name="Fitzgerald M."/>
            <person name="Abouelleil A."/>
            <person name="Alvarado L."/>
            <person name="Chapman S.B."/>
            <person name="Gainer-Dewar J."/>
            <person name="Goldberg J."/>
            <person name="Griggs A."/>
            <person name="Gujja S."/>
            <person name="Hansen M."/>
            <person name="Howarth C."/>
            <person name="Imamovic A."/>
            <person name="Ireland A."/>
            <person name="Larimer J."/>
            <person name="McCowan C."/>
            <person name="Murphy C."/>
            <person name="Pearson M."/>
            <person name="Poon T.W."/>
            <person name="Priest M."/>
            <person name="Roberts A."/>
            <person name="Saif S."/>
            <person name="Shea T."/>
            <person name="Sykes S."/>
            <person name="Wortman J."/>
            <person name="Nusbaum C."/>
            <person name="Birren B."/>
        </authorList>
    </citation>
    <scope>NUCLEOTIDE SEQUENCE [LARGE SCALE GENOMIC DNA]</scope>
    <source>
        <strain evidence="3">NJM9701</strain>
    </source>
</reference>
<protein>
    <recommendedName>
        <fullName evidence="2">C2 domain-containing protein</fullName>
    </recommendedName>
</protein>
<feature type="domain" description="C2" evidence="2">
    <location>
        <begin position="1"/>
        <end position="101"/>
    </location>
</feature>
<dbReference type="CDD" id="cd00030">
    <property type="entry name" value="C2"/>
    <property type="match status" value="1"/>
</dbReference>
<proteinExistence type="predicted"/>
<feature type="compositionally biased region" description="Low complexity" evidence="1">
    <location>
        <begin position="219"/>
        <end position="230"/>
    </location>
</feature>
<evidence type="ECO:0000313" key="3">
    <source>
        <dbReference type="EMBL" id="ETW02441.1"/>
    </source>
</evidence>
<evidence type="ECO:0000259" key="2">
    <source>
        <dbReference type="PROSITE" id="PS50004"/>
    </source>
</evidence>
<dbReference type="Pfam" id="PF00168">
    <property type="entry name" value="C2"/>
    <property type="match status" value="1"/>
</dbReference>
<sequence length="258" mass="28208">MPELQVRVKAATNLRDVQFIGKQDPFCEVRLSGRVFRTRTHDNGGKNPRWDDSFVFNVVDPQNEQLIIVIKDSNWVSDEFIGTCNVPVNAFLHGQLVDQWYPVNHGRKQKGSINLAIQLLLGVGPTASYPGQGVVQQSYPQQPPRYGAQPGYPGYAPQPTYPGYAQTPYPPPSFPGPPPSYPVQTPSYGQPMYPGAQPGYPATQGAYAPPQQPSYQMYPGAQPGYPAPQGAYPPPQQPSYSSYPGAHPGYPGFSSSQV</sequence>
<dbReference type="STRING" id="157072.A0A024U7Q4"/>